<name>A0A0F9JS55_9ZZZZ</name>
<comment type="caution">
    <text evidence="2">The sequence shown here is derived from an EMBL/GenBank/DDBJ whole genome shotgun (WGS) entry which is preliminary data.</text>
</comment>
<dbReference type="AlphaFoldDB" id="A0A0F9JS55"/>
<sequence length="72" mass="8371">MPWYCNGCGRRMGSPVCKKKCHLKWGENLGAERIPPLDGFVVLEVDPSRSESEDMREREAWFESKREKEIGK</sequence>
<dbReference type="EMBL" id="LAZR01009413">
    <property type="protein sequence ID" value="KKM72729.1"/>
    <property type="molecule type" value="Genomic_DNA"/>
</dbReference>
<protein>
    <submittedName>
        <fullName evidence="2">Uncharacterized protein</fullName>
    </submittedName>
</protein>
<organism evidence="2">
    <name type="scientific">marine sediment metagenome</name>
    <dbReference type="NCBI Taxonomy" id="412755"/>
    <lineage>
        <taxon>unclassified sequences</taxon>
        <taxon>metagenomes</taxon>
        <taxon>ecological metagenomes</taxon>
    </lineage>
</organism>
<evidence type="ECO:0000256" key="1">
    <source>
        <dbReference type="SAM" id="MobiDB-lite"/>
    </source>
</evidence>
<gene>
    <name evidence="2" type="ORF">LCGC14_1417550</name>
</gene>
<accession>A0A0F9JS55</accession>
<reference evidence="2" key="1">
    <citation type="journal article" date="2015" name="Nature">
        <title>Complex archaea that bridge the gap between prokaryotes and eukaryotes.</title>
        <authorList>
            <person name="Spang A."/>
            <person name="Saw J.H."/>
            <person name="Jorgensen S.L."/>
            <person name="Zaremba-Niedzwiedzka K."/>
            <person name="Martijn J."/>
            <person name="Lind A.E."/>
            <person name="van Eijk R."/>
            <person name="Schleper C."/>
            <person name="Guy L."/>
            <person name="Ettema T.J."/>
        </authorList>
    </citation>
    <scope>NUCLEOTIDE SEQUENCE</scope>
</reference>
<feature type="region of interest" description="Disordered" evidence="1">
    <location>
        <begin position="48"/>
        <end position="72"/>
    </location>
</feature>
<proteinExistence type="predicted"/>
<evidence type="ECO:0000313" key="2">
    <source>
        <dbReference type="EMBL" id="KKM72729.1"/>
    </source>
</evidence>